<keyword evidence="3" id="KW-1185">Reference proteome</keyword>
<reference evidence="1 3" key="1">
    <citation type="submission" date="2018-08" db="EMBL/GenBank/DDBJ databases">
        <authorList>
            <person name="Muller C M."/>
        </authorList>
    </citation>
    <scope>NUCLEOTIDE SEQUENCE [LARGE SCALE GENOMIC DNA]</scope>
</reference>
<name>A0A9X9MFU9_BLUGR</name>
<evidence type="ECO:0000313" key="3">
    <source>
        <dbReference type="Proteomes" id="UP000324639"/>
    </source>
</evidence>
<dbReference type="AlphaFoldDB" id="A0A9X9MFU9"/>
<proteinExistence type="predicted"/>
<gene>
    <name evidence="1" type="ORF">BGT96224V316_LOCUS3347</name>
    <name evidence="2" type="ORF">BGT96224V316_LOCUS3350</name>
</gene>
<evidence type="ECO:0000313" key="2">
    <source>
        <dbReference type="EMBL" id="VDB84382.1"/>
    </source>
</evidence>
<organism evidence="1 3">
    <name type="scientific">Blumeria graminis f. sp. tritici</name>
    <dbReference type="NCBI Taxonomy" id="62690"/>
    <lineage>
        <taxon>Eukaryota</taxon>
        <taxon>Fungi</taxon>
        <taxon>Dikarya</taxon>
        <taxon>Ascomycota</taxon>
        <taxon>Pezizomycotina</taxon>
        <taxon>Leotiomycetes</taxon>
        <taxon>Erysiphales</taxon>
        <taxon>Erysiphaceae</taxon>
        <taxon>Blumeria</taxon>
    </lineage>
</organism>
<dbReference type="EMBL" id="LR026988">
    <property type="protein sequence ID" value="VDB84382.1"/>
    <property type="molecule type" value="Genomic_DNA"/>
</dbReference>
<sequence length="92" mass="10028">MTYFLRVPDSDCYQGLGFSLFCHSFFIRVPWLIFIPACFGAYSISVARVVAPATQLVFETVCSLSTFFCFSPRDAVGGGVDSGPSGFWDGCS</sequence>
<dbReference type="EMBL" id="LR026988">
    <property type="protein sequence ID" value="VDB84379.1"/>
    <property type="molecule type" value="Genomic_DNA"/>
</dbReference>
<dbReference type="Proteomes" id="UP000324639">
    <property type="component" value="Chromosome Bgt_-05"/>
</dbReference>
<accession>A0A9X9MFU9</accession>
<protein>
    <submittedName>
        <fullName evidence="2">Bgt-20886</fullName>
    </submittedName>
    <submittedName>
        <fullName evidence="1">Bgt-60042</fullName>
    </submittedName>
</protein>
<evidence type="ECO:0000313" key="1">
    <source>
        <dbReference type="EMBL" id="VDB84379.1"/>
    </source>
</evidence>